<comment type="similarity">
    <text evidence="4">Belongs to the FliW family.</text>
</comment>
<dbReference type="EMBL" id="BMMX01000004">
    <property type="protein sequence ID" value="GGK83029.1"/>
    <property type="molecule type" value="Genomic_DNA"/>
</dbReference>
<comment type="caution">
    <text evidence="5">The sequence shown here is derived from an EMBL/GenBank/DDBJ whole genome shotgun (WGS) entry which is preliminary data.</text>
</comment>
<keyword evidence="1 4" id="KW-0963">Cytoplasm</keyword>
<proteinExistence type="inferred from homology"/>
<dbReference type="GO" id="GO:0044780">
    <property type="term" value="P:bacterial-type flagellum assembly"/>
    <property type="evidence" value="ECO:0007669"/>
    <property type="project" value="UniProtKB-UniRule"/>
</dbReference>
<dbReference type="SUPFAM" id="SSF141457">
    <property type="entry name" value="BH3618-like"/>
    <property type="match status" value="1"/>
</dbReference>
<dbReference type="Pfam" id="PF02623">
    <property type="entry name" value="FliW"/>
    <property type="match status" value="1"/>
</dbReference>
<dbReference type="GO" id="GO:0006417">
    <property type="term" value="P:regulation of translation"/>
    <property type="evidence" value="ECO:0007669"/>
    <property type="project" value="UniProtKB-KW"/>
</dbReference>
<dbReference type="Proteomes" id="UP000656042">
    <property type="component" value="Unassembled WGS sequence"/>
</dbReference>
<evidence type="ECO:0000313" key="5">
    <source>
        <dbReference type="EMBL" id="GGK83029.1"/>
    </source>
</evidence>
<dbReference type="PANTHER" id="PTHR39190:SF1">
    <property type="entry name" value="FLAGELLAR ASSEMBLY FACTOR FLIW"/>
    <property type="match status" value="1"/>
</dbReference>
<keyword evidence="6" id="KW-1185">Reference proteome</keyword>
<evidence type="ECO:0000313" key="6">
    <source>
        <dbReference type="Proteomes" id="UP000656042"/>
    </source>
</evidence>
<comment type="subunit">
    <text evidence="4">Interacts with translational regulator CsrA and flagellin(s).</text>
</comment>
<evidence type="ECO:0000256" key="2">
    <source>
        <dbReference type="ARBA" id="ARBA00022795"/>
    </source>
</evidence>
<dbReference type="AlphaFoldDB" id="A0A8J3BY42"/>
<evidence type="ECO:0000256" key="3">
    <source>
        <dbReference type="ARBA" id="ARBA00022845"/>
    </source>
</evidence>
<dbReference type="PANTHER" id="PTHR39190">
    <property type="entry name" value="FLAGELLAR ASSEMBLY FACTOR FLIW"/>
    <property type="match status" value="1"/>
</dbReference>
<organism evidence="5 6">
    <name type="scientific">Mangrovihabitans endophyticus</name>
    <dbReference type="NCBI Taxonomy" id="1751298"/>
    <lineage>
        <taxon>Bacteria</taxon>
        <taxon>Bacillati</taxon>
        <taxon>Actinomycetota</taxon>
        <taxon>Actinomycetes</taxon>
        <taxon>Micromonosporales</taxon>
        <taxon>Micromonosporaceae</taxon>
        <taxon>Mangrovihabitans</taxon>
    </lineage>
</organism>
<gene>
    <name evidence="4" type="primary">fliW</name>
    <name evidence="5" type="ORF">GCM10012284_16420</name>
</gene>
<dbReference type="InterPro" id="IPR024046">
    <property type="entry name" value="Flagellar_assmbl_FliW_dom_sf"/>
</dbReference>
<reference evidence="5" key="2">
    <citation type="submission" date="2020-09" db="EMBL/GenBank/DDBJ databases">
        <authorList>
            <person name="Sun Q."/>
            <person name="Zhou Y."/>
        </authorList>
    </citation>
    <scope>NUCLEOTIDE SEQUENCE</scope>
    <source>
        <strain evidence="5">CGMCC 4.7299</strain>
    </source>
</reference>
<keyword evidence="2 4" id="KW-1005">Bacterial flagellum biogenesis</keyword>
<sequence length="143" mass="15791">MSMQATARPLEERMTNMSLPTIHMAAPMPGFPAHQRFVLVRLNDEGLLYAFTSIDNPELRFLVVPPEKFFDNYTPEIPDEALALLGYPQAEDLLTMLVITAGRDATSANLMAPIVINQVNRMAVQVVLTGSGLPVRAILQRGK</sequence>
<name>A0A8J3BY42_9ACTN</name>
<comment type="function">
    <text evidence="4">Acts as an anti-CsrA protein, binds CsrA and prevents it from repressing translation of its target genes, one of which is flagellin. Binds to flagellin and participates in the assembly of the flagellum.</text>
</comment>
<keyword evidence="4" id="KW-0143">Chaperone</keyword>
<evidence type="ECO:0000256" key="4">
    <source>
        <dbReference type="HAMAP-Rule" id="MF_01185"/>
    </source>
</evidence>
<keyword evidence="3 4" id="KW-0810">Translation regulation</keyword>
<dbReference type="GO" id="GO:0005737">
    <property type="term" value="C:cytoplasm"/>
    <property type="evidence" value="ECO:0007669"/>
    <property type="project" value="UniProtKB-SubCell"/>
</dbReference>
<protein>
    <recommendedName>
        <fullName evidence="4">Flagellar assembly factor FliW</fullName>
    </recommendedName>
</protein>
<dbReference type="Gene3D" id="2.30.290.10">
    <property type="entry name" value="BH3618-like"/>
    <property type="match status" value="1"/>
</dbReference>
<reference evidence="5" key="1">
    <citation type="journal article" date="2014" name="Int. J. Syst. Evol. Microbiol.">
        <title>Complete genome sequence of Corynebacterium casei LMG S-19264T (=DSM 44701T), isolated from a smear-ripened cheese.</title>
        <authorList>
            <consortium name="US DOE Joint Genome Institute (JGI-PGF)"/>
            <person name="Walter F."/>
            <person name="Albersmeier A."/>
            <person name="Kalinowski J."/>
            <person name="Ruckert C."/>
        </authorList>
    </citation>
    <scope>NUCLEOTIDE SEQUENCE</scope>
    <source>
        <strain evidence="5">CGMCC 4.7299</strain>
    </source>
</reference>
<evidence type="ECO:0000256" key="1">
    <source>
        <dbReference type="ARBA" id="ARBA00022490"/>
    </source>
</evidence>
<dbReference type="HAMAP" id="MF_01185">
    <property type="entry name" value="FliW"/>
    <property type="match status" value="1"/>
</dbReference>
<comment type="subcellular location">
    <subcellularLocation>
        <location evidence="4">Cytoplasm</location>
    </subcellularLocation>
</comment>
<accession>A0A8J3BY42</accession>
<dbReference type="InterPro" id="IPR003775">
    <property type="entry name" value="Flagellar_assembly_factor_FliW"/>
</dbReference>